<keyword evidence="2" id="KW-0472">Membrane</keyword>
<gene>
    <name evidence="3" type="ORF">SCHIN_v1c06700</name>
</gene>
<protein>
    <submittedName>
        <fullName evidence="3">Uncharacterized protein</fullName>
    </submittedName>
</protein>
<organism evidence="3 4">
    <name type="scientific">Spiroplasma chinense</name>
    <dbReference type="NCBI Taxonomy" id="216932"/>
    <lineage>
        <taxon>Bacteria</taxon>
        <taxon>Bacillati</taxon>
        <taxon>Mycoplasmatota</taxon>
        <taxon>Mollicutes</taxon>
        <taxon>Entomoplasmatales</taxon>
        <taxon>Spiroplasmataceae</taxon>
        <taxon>Spiroplasma</taxon>
    </lineage>
</organism>
<dbReference type="AlphaFoldDB" id="A0A5B9Y6H4"/>
<keyword evidence="4" id="KW-1185">Reference proteome</keyword>
<feature type="coiled-coil region" evidence="1">
    <location>
        <begin position="10"/>
        <end position="40"/>
    </location>
</feature>
<keyword evidence="1" id="KW-0175">Coiled coil</keyword>
<evidence type="ECO:0000256" key="1">
    <source>
        <dbReference type="SAM" id="Coils"/>
    </source>
</evidence>
<name>A0A5B9Y6H4_9MOLU</name>
<evidence type="ECO:0000313" key="4">
    <source>
        <dbReference type="Proteomes" id="UP000323144"/>
    </source>
</evidence>
<accession>A0A5B9Y6H4</accession>
<dbReference type="Proteomes" id="UP000323144">
    <property type="component" value="Chromosome"/>
</dbReference>
<sequence length="97" mass="11712">MFEKYNDMSTDQIKEELTRIEEQIEILKKSEKEIEKAARKNLFWWFFLPLFGFFVFNSLVSRRKRDTELGVRLSEVKGAMITLELEQKYVETKILNK</sequence>
<evidence type="ECO:0000313" key="3">
    <source>
        <dbReference type="EMBL" id="QEH61867.1"/>
    </source>
</evidence>
<keyword evidence="2" id="KW-0812">Transmembrane</keyword>
<dbReference type="KEGG" id="schi:SCHIN_v1c06700"/>
<feature type="transmembrane region" description="Helical" evidence="2">
    <location>
        <begin position="42"/>
        <end position="60"/>
    </location>
</feature>
<evidence type="ECO:0000256" key="2">
    <source>
        <dbReference type="SAM" id="Phobius"/>
    </source>
</evidence>
<dbReference type="EMBL" id="CP043026">
    <property type="protein sequence ID" value="QEH61867.1"/>
    <property type="molecule type" value="Genomic_DNA"/>
</dbReference>
<dbReference type="RefSeq" id="WP_166508247.1">
    <property type="nucleotide sequence ID" value="NZ_CP043026.1"/>
</dbReference>
<proteinExistence type="predicted"/>
<keyword evidence="2" id="KW-1133">Transmembrane helix</keyword>
<reference evidence="3 4" key="1">
    <citation type="submission" date="2019-08" db="EMBL/GenBank/DDBJ databases">
        <title>Complete genome sequence of Spiroplasma chinense CCH (DSM 19755).</title>
        <authorList>
            <person name="Shen H.-Y."/>
            <person name="Lin Y.-C."/>
            <person name="Chou L."/>
            <person name="Kuo C.-H."/>
        </authorList>
    </citation>
    <scope>NUCLEOTIDE SEQUENCE [LARGE SCALE GENOMIC DNA]</scope>
    <source>
        <strain evidence="3 4">CCH</strain>
    </source>
</reference>